<organism evidence="1 2">
    <name type="scientific">Eumeta variegata</name>
    <name type="common">Bagworm moth</name>
    <name type="synonym">Eumeta japonica</name>
    <dbReference type="NCBI Taxonomy" id="151549"/>
    <lineage>
        <taxon>Eukaryota</taxon>
        <taxon>Metazoa</taxon>
        <taxon>Ecdysozoa</taxon>
        <taxon>Arthropoda</taxon>
        <taxon>Hexapoda</taxon>
        <taxon>Insecta</taxon>
        <taxon>Pterygota</taxon>
        <taxon>Neoptera</taxon>
        <taxon>Endopterygota</taxon>
        <taxon>Lepidoptera</taxon>
        <taxon>Glossata</taxon>
        <taxon>Ditrysia</taxon>
        <taxon>Tineoidea</taxon>
        <taxon>Psychidae</taxon>
        <taxon>Oiketicinae</taxon>
        <taxon>Eumeta</taxon>
    </lineage>
</organism>
<comment type="caution">
    <text evidence="1">The sequence shown here is derived from an EMBL/GenBank/DDBJ whole genome shotgun (WGS) entry which is preliminary data.</text>
</comment>
<evidence type="ECO:0000313" key="2">
    <source>
        <dbReference type="Proteomes" id="UP000299102"/>
    </source>
</evidence>
<dbReference type="EMBL" id="BGZK01001349">
    <property type="protein sequence ID" value="GBP77844.1"/>
    <property type="molecule type" value="Genomic_DNA"/>
</dbReference>
<reference evidence="1 2" key="1">
    <citation type="journal article" date="2019" name="Commun. Biol.">
        <title>The bagworm genome reveals a unique fibroin gene that provides high tensile strength.</title>
        <authorList>
            <person name="Kono N."/>
            <person name="Nakamura H."/>
            <person name="Ohtoshi R."/>
            <person name="Tomita M."/>
            <person name="Numata K."/>
            <person name="Arakawa K."/>
        </authorList>
    </citation>
    <scope>NUCLEOTIDE SEQUENCE [LARGE SCALE GENOMIC DNA]</scope>
</reference>
<keyword evidence="2" id="KW-1185">Reference proteome</keyword>
<accession>A0A4C1YSM1</accession>
<dbReference type="AlphaFoldDB" id="A0A4C1YSM1"/>
<evidence type="ECO:0000313" key="1">
    <source>
        <dbReference type="EMBL" id="GBP77844.1"/>
    </source>
</evidence>
<protein>
    <submittedName>
        <fullName evidence="1">Uncharacterized protein</fullName>
    </submittedName>
</protein>
<dbReference type="Proteomes" id="UP000299102">
    <property type="component" value="Unassembled WGS sequence"/>
</dbReference>
<name>A0A4C1YSM1_EUMVA</name>
<sequence>MLMWTTSYAAESCDSSNTTLNMVVDADAAHIQHRSPPRGNNHVTFSPLHSKGVKLDCKNCKDSDSTEPSLKTEVSEKYRCRSETNEEPILFMNRLIYSAVFRQGETAAEKEP</sequence>
<gene>
    <name evidence="1" type="ORF">EVAR_59950_1</name>
</gene>
<proteinExistence type="predicted"/>